<dbReference type="EMBL" id="BMXG01000026">
    <property type="protein sequence ID" value="GHC11680.1"/>
    <property type="molecule type" value="Genomic_DNA"/>
</dbReference>
<organism evidence="1 2">
    <name type="scientific">Cerasicoccus arenae</name>
    <dbReference type="NCBI Taxonomy" id="424488"/>
    <lineage>
        <taxon>Bacteria</taxon>
        <taxon>Pseudomonadati</taxon>
        <taxon>Verrucomicrobiota</taxon>
        <taxon>Opitutia</taxon>
        <taxon>Puniceicoccales</taxon>
        <taxon>Cerasicoccaceae</taxon>
        <taxon>Cerasicoccus</taxon>
    </lineage>
</organism>
<name>A0A8J3DEX8_9BACT</name>
<accession>A0A8J3DEX8</accession>
<protein>
    <submittedName>
        <fullName evidence="1">Uncharacterized protein</fullName>
    </submittedName>
</protein>
<reference evidence="1" key="1">
    <citation type="journal article" date="2014" name="Int. J. Syst. Evol. Microbiol.">
        <title>Complete genome sequence of Corynebacterium casei LMG S-19264T (=DSM 44701T), isolated from a smear-ripened cheese.</title>
        <authorList>
            <consortium name="US DOE Joint Genome Institute (JGI-PGF)"/>
            <person name="Walter F."/>
            <person name="Albersmeier A."/>
            <person name="Kalinowski J."/>
            <person name="Ruckert C."/>
        </authorList>
    </citation>
    <scope>NUCLEOTIDE SEQUENCE</scope>
    <source>
        <strain evidence="1">KCTC 12870</strain>
    </source>
</reference>
<evidence type="ECO:0000313" key="2">
    <source>
        <dbReference type="Proteomes" id="UP000642829"/>
    </source>
</evidence>
<dbReference type="Proteomes" id="UP000642829">
    <property type="component" value="Unassembled WGS sequence"/>
</dbReference>
<reference evidence="1" key="2">
    <citation type="submission" date="2020-09" db="EMBL/GenBank/DDBJ databases">
        <authorList>
            <person name="Sun Q."/>
            <person name="Kim S."/>
        </authorList>
    </citation>
    <scope>NUCLEOTIDE SEQUENCE</scope>
    <source>
        <strain evidence="1">KCTC 12870</strain>
    </source>
</reference>
<proteinExistence type="predicted"/>
<dbReference type="RefSeq" id="WP_189516954.1">
    <property type="nucleotide sequence ID" value="NZ_BMXG01000026.1"/>
</dbReference>
<keyword evidence="2" id="KW-1185">Reference proteome</keyword>
<sequence>MKHLKITALALIALTAIVALQAGIFGFLTENKATWDFVNKTGGIRLDGVQDTKMGPALFVVYDVTGMTHVTHKPEMMNSGMMVQRVAAKVDGHNIRLTVYTSVIEKGTQLKTSHACLLPELEAGKYQVYYGDVMRPETKVGTIEINQ</sequence>
<comment type="caution">
    <text evidence="1">The sequence shown here is derived from an EMBL/GenBank/DDBJ whole genome shotgun (WGS) entry which is preliminary data.</text>
</comment>
<gene>
    <name evidence="1" type="ORF">GCM10007047_31220</name>
</gene>
<evidence type="ECO:0000313" key="1">
    <source>
        <dbReference type="EMBL" id="GHC11680.1"/>
    </source>
</evidence>
<dbReference type="AlphaFoldDB" id="A0A8J3DEX8"/>